<dbReference type="SUPFAM" id="SSF49464">
    <property type="entry name" value="Carboxypeptidase regulatory domain-like"/>
    <property type="match status" value="1"/>
</dbReference>
<evidence type="ECO:0000313" key="11">
    <source>
        <dbReference type="Proteomes" id="UP000428260"/>
    </source>
</evidence>
<keyword evidence="8" id="KW-1133">Transmembrane helix</keyword>
<dbReference type="RefSeq" id="WP_158868746.1">
    <property type="nucleotide sequence ID" value="NZ_CP046401.1"/>
</dbReference>
<dbReference type="InterPro" id="IPR037066">
    <property type="entry name" value="Plug_dom_sf"/>
</dbReference>
<evidence type="ECO:0000259" key="9">
    <source>
        <dbReference type="Pfam" id="PF07715"/>
    </source>
</evidence>
<dbReference type="Gene3D" id="2.40.170.20">
    <property type="entry name" value="TonB-dependent receptor, beta-barrel domain"/>
    <property type="match status" value="1"/>
</dbReference>
<dbReference type="Gene3D" id="2.170.130.10">
    <property type="entry name" value="TonB-dependent receptor, plug domain"/>
    <property type="match status" value="1"/>
</dbReference>
<keyword evidence="3 7" id="KW-1134">Transmembrane beta strand</keyword>
<gene>
    <name evidence="10" type="ORF">GM418_18580</name>
</gene>
<dbReference type="InterPro" id="IPR012910">
    <property type="entry name" value="Plug_dom"/>
</dbReference>
<evidence type="ECO:0000256" key="5">
    <source>
        <dbReference type="ARBA" id="ARBA00023136"/>
    </source>
</evidence>
<dbReference type="GO" id="GO:0009279">
    <property type="term" value="C:cell outer membrane"/>
    <property type="evidence" value="ECO:0007669"/>
    <property type="project" value="UniProtKB-SubCell"/>
</dbReference>
<dbReference type="SUPFAM" id="SSF56935">
    <property type="entry name" value="Porins"/>
    <property type="match status" value="1"/>
</dbReference>
<keyword evidence="11" id="KW-1185">Reference proteome</keyword>
<keyword evidence="4 7" id="KW-0812">Transmembrane</keyword>
<evidence type="ECO:0000256" key="3">
    <source>
        <dbReference type="ARBA" id="ARBA00022452"/>
    </source>
</evidence>
<reference evidence="10 11" key="1">
    <citation type="submission" date="2019-11" db="EMBL/GenBank/DDBJ databases">
        <authorList>
            <person name="Zheng R.K."/>
            <person name="Sun C.M."/>
        </authorList>
    </citation>
    <scope>NUCLEOTIDE SEQUENCE [LARGE SCALE GENOMIC DNA]</scope>
    <source>
        <strain evidence="10 11">WC007</strain>
    </source>
</reference>
<keyword evidence="6 7" id="KW-0998">Cell outer membrane</keyword>
<feature type="domain" description="TonB-dependent receptor plug" evidence="9">
    <location>
        <begin position="224"/>
        <end position="321"/>
    </location>
</feature>
<name>A0A6I6K268_9BACT</name>
<dbReference type="Gene3D" id="2.60.40.1120">
    <property type="entry name" value="Carboxypeptidase-like, regulatory domain"/>
    <property type="match status" value="1"/>
</dbReference>
<dbReference type="KEGG" id="mcos:GM418_18580"/>
<comment type="similarity">
    <text evidence="7">Belongs to the TonB-dependent receptor family.</text>
</comment>
<evidence type="ECO:0000256" key="7">
    <source>
        <dbReference type="PROSITE-ProRule" id="PRU01360"/>
    </source>
</evidence>
<evidence type="ECO:0000256" key="6">
    <source>
        <dbReference type="ARBA" id="ARBA00023237"/>
    </source>
</evidence>
<dbReference type="AlphaFoldDB" id="A0A6I6K268"/>
<dbReference type="InterPro" id="IPR008969">
    <property type="entry name" value="CarboxyPept-like_regulatory"/>
</dbReference>
<dbReference type="InterPro" id="IPR023996">
    <property type="entry name" value="TonB-dep_OMP_SusC/RagA"/>
</dbReference>
<dbReference type="NCBIfam" id="TIGR04057">
    <property type="entry name" value="SusC_RagA_signa"/>
    <property type="match status" value="1"/>
</dbReference>
<dbReference type="Pfam" id="PF07715">
    <property type="entry name" value="Plug"/>
    <property type="match status" value="1"/>
</dbReference>
<dbReference type="NCBIfam" id="TIGR04056">
    <property type="entry name" value="OMP_RagA_SusC"/>
    <property type="match status" value="1"/>
</dbReference>
<dbReference type="InterPro" id="IPR036942">
    <property type="entry name" value="Beta-barrel_TonB_sf"/>
</dbReference>
<dbReference type="Pfam" id="PF13715">
    <property type="entry name" value="CarbopepD_reg_2"/>
    <property type="match status" value="1"/>
</dbReference>
<dbReference type="Proteomes" id="UP000428260">
    <property type="component" value="Chromosome"/>
</dbReference>
<accession>A0A6I6K268</accession>
<keyword evidence="2 7" id="KW-0813">Transport</keyword>
<dbReference type="InterPro" id="IPR023997">
    <property type="entry name" value="TonB-dep_OMP_SusC/RagA_CS"/>
</dbReference>
<evidence type="ECO:0000256" key="1">
    <source>
        <dbReference type="ARBA" id="ARBA00004571"/>
    </source>
</evidence>
<protein>
    <submittedName>
        <fullName evidence="10">SusC/RagA family TonB-linked outer membrane protein</fullName>
    </submittedName>
</protein>
<dbReference type="FunFam" id="2.60.40.1120:FF:000003">
    <property type="entry name" value="Outer membrane protein Omp121"/>
    <property type="match status" value="1"/>
</dbReference>
<feature type="transmembrane region" description="Helical" evidence="8">
    <location>
        <begin position="21"/>
        <end position="42"/>
    </location>
</feature>
<evidence type="ECO:0000313" key="10">
    <source>
        <dbReference type="EMBL" id="QGY45603.1"/>
    </source>
</evidence>
<evidence type="ECO:0000256" key="2">
    <source>
        <dbReference type="ARBA" id="ARBA00022448"/>
    </source>
</evidence>
<sequence length="1156" mass="128122">MKKIVEPLSLLYKGHRKKLVIMRNALLIILISVFQVVASGTYSQTAKLSLNLEGVTIKEVLATIEDQSEFYFLYNSELIDVTRKVNVSIEDENIKNILSRLFDENDVNILIKDKYIVLTPVSDDSVQTQKTVSGKVVDDKGDPLPGVSIVIKGTTNGTVTDVNGTYSLNNLSSTAILVFSFVGMETKEIEIGSQTTINVTLSSSAIGIEEVVITALGIKREQKALGYAVQAVSGEELQKVAGVDVGTSLTGKVAGVLVQNSSDFNVEPTITIRGETDPLIVIDGIAYANKKLNDIAAEDIESMSVLKGATASALYGFRGKSGAILITTKNGSTGKMGVSVDLTSNTMFNAGFLAIPEKQSVYGRGNNGNYDLNNTKSWGPVMDGSIRTQWDPYLMEYRDYEYLPVGKDNFDNFLETGYVTNNNVNVGFRSENVALRSSLNWTQQKGVYPNSKLNKYTYTLGADINLDKFQLSSNMSYTKRESPNTGTNGYKSYDVMYSMLIYSPADYNILDYKDNYWMVKDQKQNWTYPNGNINNPYFDRYAITNEVSRDIFNADLSTSYEITDWLKVTARSGLDFYVNRGQIRLSQGSWTSTGDTGVPGINYPWNGTKVGAYITGRTQGFSINNDLLLTGNKKFINDKLELEYLAGGNIYYRRDDNLSAQTTGGISIPGYYSLKASVNAARVGETKNAEQSNSLFGRLALSWNNFIFIDATGRNDWVSTLAAPDIPQSDWSYFYPSISGSLILSELLPDNSKNWLDLLKARSSWTTAKTPPGVYEILTTFSTNTAIWDGLNGAAAPDKVRSSTILPEKSTTYEVGLQSVMFKKRLSIDAAFYNKIISDILQDASSPAARTPASGIVGEIINTDEERTRKGWDVVMNITPIRKQDLQWDIALNWGTYKEIYSKIDSVNTKNNDREWIAKGKRTDFITIQDFEYQPETGAMIWNNGLPKRSSIYTFYGYRLPDWNWGISSTLRYKDFSLFMSFDGVVGGLMNTVTESYMWQAGVHPESLTETRAQDVATGDPHYIGEGVKVVSGSATFDVNGNILTDDRVFAPNDVAVTYQNAITRLHASSVWGGTPTPYDIYERTFLKLREISLTYTVPKNILAKAGPIKGASVSFVGQNVLFWAKDFKYSDPDGGNENFSDPSVRYLGGNIKLSF</sequence>
<comment type="subcellular location">
    <subcellularLocation>
        <location evidence="1 7">Cell outer membrane</location>
        <topology evidence="1 7">Multi-pass membrane protein</topology>
    </subcellularLocation>
</comment>
<evidence type="ECO:0000256" key="4">
    <source>
        <dbReference type="ARBA" id="ARBA00022692"/>
    </source>
</evidence>
<dbReference type="InterPro" id="IPR039426">
    <property type="entry name" value="TonB-dep_rcpt-like"/>
</dbReference>
<keyword evidence="5 7" id="KW-0472">Membrane</keyword>
<evidence type="ECO:0000256" key="8">
    <source>
        <dbReference type="SAM" id="Phobius"/>
    </source>
</evidence>
<proteinExistence type="inferred from homology"/>
<dbReference type="PROSITE" id="PS52016">
    <property type="entry name" value="TONB_DEPENDENT_REC_3"/>
    <property type="match status" value="1"/>
</dbReference>
<dbReference type="EMBL" id="CP046401">
    <property type="protein sequence ID" value="QGY45603.1"/>
    <property type="molecule type" value="Genomic_DNA"/>
</dbReference>
<organism evidence="10 11">
    <name type="scientific">Maribellus comscasis</name>
    <dbReference type="NCBI Taxonomy" id="2681766"/>
    <lineage>
        <taxon>Bacteria</taxon>
        <taxon>Pseudomonadati</taxon>
        <taxon>Bacteroidota</taxon>
        <taxon>Bacteroidia</taxon>
        <taxon>Marinilabiliales</taxon>
        <taxon>Prolixibacteraceae</taxon>
        <taxon>Maribellus</taxon>
    </lineage>
</organism>